<dbReference type="GO" id="GO:0016020">
    <property type="term" value="C:membrane"/>
    <property type="evidence" value="ECO:0007669"/>
    <property type="project" value="UniProtKB-SubCell"/>
</dbReference>
<dbReference type="GO" id="GO:0005783">
    <property type="term" value="C:endoplasmic reticulum"/>
    <property type="evidence" value="ECO:0007669"/>
    <property type="project" value="TreeGrafter"/>
</dbReference>
<organism evidence="6 7">
    <name type="scientific">Gomphillus americanus</name>
    <dbReference type="NCBI Taxonomy" id="1940652"/>
    <lineage>
        <taxon>Eukaryota</taxon>
        <taxon>Fungi</taxon>
        <taxon>Dikarya</taxon>
        <taxon>Ascomycota</taxon>
        <taxon>Pezizomycotina</taxon>
        <taxon>Lecanoromycetes</taxon>
        <taxon>OSLEUM clade</taxon>
        <taxon>Ostropomycetidae</taxon>
        <taxon>Ostropales</taxon>
        <taxon>Graphidaceae</taxon>
        <taxon>Gomphilloideae</taxon>
        <taxon>Gomphillus</taxon>
    </lineage>
</organism>
<dbReference type="Proteomes" id="UP000664169">
    <property type="component" value="Unassembled WGS sequence"/>
</dbReference>
<evidence type="ECO:0000313" key="6">
    <source>
        <dbReference type="EMBL" id="CAF9906893.1"/>
    </source>
</evidence>
<evidence type="ECO:0000256" key="5">
    <source>
        <dbReference type="SAM" id="Phobius"/>
    </source>
</evidence>
<feature type="transmembrane region" description="Helical" evidence="5">
    <location>
        <begin position="81"/>
        <end position="102"/>
    </location>
</feature>
<sequence length="547" mass="60649">MGMMERPHESHPDFLHLTLLVFEAVLEVVFVALPGYIIARMGMFDVEAQKLVANLNIYIFTPCLIFTKLGSQLNAEKLYELAIIPFIFFTQTFVSWLCAYLVSKAFRFGKRPANFVTAMAVFGNSNSLPISLILSLSQTISGLHWENIEGDNDDEVGARGILYLLIFQQLGQLVRWTWGYNVLLKSKEEYEQEDTPPTPPPADEPLVLDVESANRDEESAFFEQVDQTDLLGGQTPVTYQHTTVSFSDSNSSSTDSLHATLDRSNGMHKRVPNENGYDTYDSLLSTFPVLSKEESLWQKLRAFKGKIKTTVKATTTRIARTVSNASRKTFSALPSPIRVILASLYRFFAIFVSKIWSAMNPPLWAMLAAVLVASIPDLQRLFFDQGTFVNNSVTHAINQTGQVAVPLILVVLGANLGRGTTATNSDQDDEDSKIETRLLIASLIARMILPIVIMGPILAIVAKYVPVSILDDPIFVIVCFLLVGAPSALQLAQICQTKGVYMGAMSKLLFQSYVVWIFPSTMILVMCALEVVEWAKAPLIPASLVAR</sequence>
<proteinExistence type="predicted"/>
<dbReference type="PANTHER" id="PTHR31794:SF2">
    <property type="entry name" value="AUXIN EFFLUX TRANSPORTER FAMILY PROTEIN (EUROFUNG)"/>
    <property type="match status" value="1"/>
</dbReference>
<evidence type="ECO:0000313" key="7">
    <source>
        <dbReference type="Proteomes" id="UP000664169"/>
    </source>
</evidence>
<feature type="transmembrane region" description="Helical" evidence="5">
    <location>
        <begin position="438"/>
        <end position="462"/>
    </location>
</feature>
<keyword evidence="7" id="KW-1185">Reference proteome</keyword>
<dbReference type="GO" id="GO:0055085">
    <property type="term" value="P:transmembrane transport"/>
    <property type="evidence" value="ECO:0007669"/>
    <property type="project" value="InterPro"/>
</dbReference>
<evidence type="ECO:0000256" key="4">
    <source>
        <dbReference type="ARBA" id="ARBA00023136"/>
    </source>
</evidence>
<dbReference type="OrthoDB" id="2499604at2759"/>
<dbReference type="EMBL" id="CAJPDQ010000003">
    <property type="protein sequence ID" value="CAF9906893.1"/>
    <property type="molecule type" value="Genomic_DNA"/>
</dbReference>
<name>A0A8H3I6P2_9LECA</name>
<comment type="subcellular location">
    <subcellularLocation>
        <location evidence="1">Membrane</location>
        <topology evidence="1">Multi-pass membrane protein</topology>
    </subcellularLocation>
</comment>
<feature type="transmembrane region" description="Helical" evidence="5">
    <location>
        <begin position="51"/>
        <end position="69"/>
    </location>
</feature>
<dbReference type="PANTHER" id="PTHR31794">
    <property type="entry name" value="AUXIN EFFLUX TRANSPORTER FAMILY PROTEIN (EUROFUNG)"/>
    <property type="match status" value="1"/>
</dbReference>
<protein>
    <recommendedName>
        <fullName evidence="8">PIN-like protein</fullName>
    </recommendedName>
</protein>
<keyword evidence="4 5" id="KW-0472">Membrane</keyword>
<gene>
    <name evidence="6" type="ORF">GOMPHAMPRED_004963</name>
</gene>
<reference evidence="6" key="1">
    <citation type="submission" date="2021-03" db="EMBL/GenBank/DDBJ databases">
        <authorList>
            <person name="Tagirdzhanova G."/>
        </authorList>
    </citation>
    <scope>NUCLEOTIDE SEQUENCE</scope>
</reference>
<feature type="transmembrane region" description="Helical" evidence="5">
    <location>
        <begin position="474"/>
        <end position="492"/>
    </location>
</feature>
<dbReference type="AlphaFoldDB" id="A0A8H3I6P2"/>
<evidence type="ECO:0000256" key="1">
    <source>
        <dbReference type="ARBA" id="ARBA00004141"/>
    </source>
</evidence>
<feature type="transmembrane region" description="Helical" evidence="5">
    <location>
        <begin position="363"/>
        <end position="383"/>
    </location>
</feature>
<evidence type="ECO:0008006" key="8">
    <source>
        <dbReference type="Google" id="ProtNLM"/>
    </source>
</evidence>
<evidence type="ECO:0000256" key="3">
    <source>
        <dbReference type="ARBA" id="ARBA00022989"/>
    </source>
</evidence>
<keyword evidence="3 5" id="KW-1133">Transmembrane helix</keyword>
<feature type="transmembrane region" description="Helical" evidence="5">
    <location>
        <begin position="513"/>
        <end position="532"/>
    </location>
</feature>
<feature type="transmembrane region" description="Helical" evidence="5">
    <location>
        <begin position="14"/>
        <end position="39"/>
    </location>
</feature>
<keyword evidence="2 5" id="KW-0812">Transmembrane</keyword>
<evidence type="ECO:0000256" key="2">
    <source>
        <dbReference type="ARBA" id="ARBA00022692"/>
    </source>
</evidence>
<comment type="caution">
    <text evidence="6">The sequence shown here is derived from an EMBL/GenBank/DDBJ whole genome shotgun (WGS) entry which is preliminary data.</text>
</comment>
<dbReference type="Pfam" id="PF03547">
    <property type="entry name" value="Mem_trans"/>
    <property type="match status" value="1"/>
</dbReference>
<accession>A0A8H3I6P2</accession>
<dbReference type="InterPro" id="IPR004776">
    <property type="entry name" value="Mem_transp_PIN-like"/>
</dbReference>